<evidence type="ECO:0000256" key="3">
    <source>
        <dbReference type="ARBA" id="ARBA00022741"/>
    </source>
</evidence>
<dbReference type="PROSITE" id="PS00107">
    <property type="entry name" value="PROTEIN_KINASE_ATP"/>
    <property type="match status" value="2"/>
</dbReference>
<evidence type="ECO:0000256" key="6">
    <source>
        <dbReference type="PROSITE-ProRule" id="PRU10141"/>
    </source>
</evidence>
<name>A0A368SQ36_SETIT</name>
<proteinExistence type="predicted"/>
<keyword evidence="1" id="KW-0723">Serine/threonine-protein kinase</keyword>
<dbReference type="Gene3D" id="3.30.200.20">
    <property type="entry name" value="Phosphorylase Kinase, domain 1"/>
    <property type="match status" value="2"/>
</dbReference>
<reference evidence="8" key="2">
    <citation type="submission" date="2015-07" db="EMBL/GenBank/DDBJ databases">
        <authorList>
            <person name="Noorani M."/>
        </authorList>
    </citation>
    <scope>NUCLEOTIDE SEQUENCE</scope>
    <source>
        <strain evidence="8">Yugu1</strain>
    </source>
</reference>
<dbReference type="PANTHER" id="PTHR27003:SF357">
    <property type="entry name" value="PROTEIN KINASE DOMAIN-CONTAINING PROTEIN"/>
    <property type="match status" value="1"/>
</dbReference>
<dbReference type="GO" id="GO:0005524">
    <property type="term" value="F:ATP binding"/>
    <property type="evidence" value="ECO:0007669"/>
    <property type="project" value="UniProtKB-UniRule"/>
</dbReference>
<organism evidence="8">
    <name type="scientific">Setaria italica</name>
    <name type="common">Foxtail millet</name>
    <name type="synonym">Panicum italicum</name>
    <dbReference type="NCBI Taxonomy" id="4555"/>
    <lineage>
        <taxon>Eukaryota</taxon>
        <taxon>Viridiplantae</taxon>
        <taxon>Streptophyta</taxon>
        <taxon>Embryophyta</taxon>
        <taxon>Tracheophyta</taxon>
        <taxon>Spermatophyta</taxon>
        <taxon>Magnoliopsida</taxon>
        <taxon>Liliopsida</taxon>
        <taxon>Poales</taxon>
        <taxon>Poaceae</taxon>
        <taxon>PACMAD clade</taxon>
        <taxon>Panicoideae</taxon>
        <taxon>Panicodae</taxon>
        <taxon>Paniceae</taxon>
        <taxon>Cenchrinae</taxon>
        <taxon>Setaria</taxon>
    </lineage>
</organism>
<gene>
    <name evidence="8" type="ORF">SETIT_9G381900v2</name>
</gene>
<dbReference type="FunFam" id="3.30.200.20:FF:000337">
    <property type="entry name" value="Wall-associated receptor kinase 3"/>
    <property type="match status" value="1"/>
</dbReference>
<dbReference type="FunFam" id="1.10.510.10:FF:000474">
    <property type="entry name" value="Wall-associated receptor kinase 3"/>
    <property type="match status" value="1"/>
</dbReference>
<dbReference type="AlphaFoldDB" id="A0A368SQ36"/>
<evidence type="ECO:0000256" key="4">
    <source>
        <dbReference type="ARBA" id="ARBA00022777"/>
    </source>
</evidence>
<dbReference type="InterPro" id="IPR001245">
    <property type="entry name" value="Ser-Thr/Tyr_kinase_cat_dom"/>
</dbReference>
<dbReference type="PROSITE" id="PS50011">
    <property type="entry name" value="PROTEIN_KINASE_DOM"/>
    <property type="match status" value="2"/>
</dbReference>
<dbReference type="PROSITE" id="PS00108">
    <property type="entry name" value="PROTEIN_KINASE_ST"/>
    <property type="match status" value="1"/>
</dbReference>
<dbReference type="InterPro" id="IPR017441">
    <property type="entry name" value="Protein_kinase_ATP_BS"/>
</dbReference>
<evidence type="ECO:0000256" key="1">
    <source>
        <dbReference type="ARBA" id="ARBA00022527"/>
    </source>
</evidence>
<dbReference type="InterPro" id="IPR011009">
    <property type="entry name" value="Kinase-like_dom_sf"/>
</dbReference>
<keyword evidence="5 6" id="KW-0067">ATP-binding</keyword>
<dbReference type="InterPro" id="IPR000719">
    <property type="entry name" value="Prot_kinase_dom"/>
</dbReference>
<dbReference type="Gene3D" id="1.10.510.10">
    <property type="entry name" value="Transferase(Phosphotransferase) domain 1"/>
    <property type="match status" value="2"/>
</dbReference>
<evidence type="ECO:0000313" key="8">
    <source>
        <dbReference type="EMBL" id="RCV44536.1"/>
    </source>
</evidence>
<dbReference type="FunFam" id="3.30.200.20:FF:000039">
    <property type="entry name" value="receptor-like protein kinase FERONIA"/>
    <property type="match status" value="1"/>
</dbReference>
<feature type="binding site" evidence="6">
    <location>
        <position position="62"/>
    </location>
    <ligand>
        <name>ATP</name>
        <dbReference type="ChEBI" id="CHEBI:30616"/>
    </ligand>
</feature>
<reference evidence="8" key="1">
    <citation type="journal article" date="2012" name="Nat. Biotechnol.">
        <title>Reference genome sequence of the model plant Setaria.</title>
        <authorList>
            <person name="Bennetzen J.L."/>
            <person name="Schmutz J."/>
            <person name="Wang H."/>
            <person name="Percifield R."/>
            <person name="Hawkins J."/>
            <person name="Pontaroli A.C."/>
            <person name="Estep M."/>
            <person name="Feng L."/>
            <person name="Vaughn J.N."/>
            <person name="Grimwood J."/>
            <person name="Jenkins J."/>
            <person name="Barry K."/>
            <person name="Lindquist E."/>
            <person name="Hellsten U."/>
            <person name="Deshpande S."/>
            <person name="Wang X."/>
            <person name="Wu X."/>
            <person name="Mitros T."/>
            <person name="Triplett J."/>
            <person name="Yang X."/>
            <person name="Ye C.Y."/>
            <person name="Mauro-Herrera M."/>
            <person name="Wang L."/>
            <person name="Li P."/>
            <person name="Sharma M."/>
            <person name="Sharma R."/>
            <person name="Ronald P.C."/>
            <person name="Panaud O."/>
            <person name="Kellogg E.A."/>
            <person name="Brutnell T.P."/>
            <person name="Doust A.N."/>
            <person name="Tuskan G.A."/>
            <person name="Rokhsar D."/>
            <person name="Devos K.M."/>
        </authorList>
    </citation>
    <scope>NUCLEOTIDE SEQUENCE [LARGE SCALE GENOMIC DNA]</scope>
    <source>
        <strain evidence="8">Yugu1</strain>
    </source>
</reference>
<protein>
    <recommendedName>
        <fullName evidence="7">Protein kinase domain-containing protein</fullName>
    </recommendedName>
</protein>
<dbReference type="PANTHER" id="PTHR27003">
    <property type="entry name" value="OS07G0166700 PROTEIN"/>
    <property type="match status" value="1"/>
</dbReference>
<dbReference type="GO" id="GO:0004674">
    <property type="term" value="F:protein serine/threonine kinase activity"/>
    <property type="evidence" value="ECO:0007669"/>
    <property type="project" value="UniProtKB-KW"/>
</dbReference>
<dbReference type="GO" id="GO:0004714">
    <property type="term" value="F:transmembrane receptor protein tyrosine kinase activity"/>
    <property type="evidence" value="ECO:0007669"/>
    <property type="project" value="InterPro"/>
</dbReference>
<dbReference type="OrthoDB" id="2017579at2759"/>
<keyword evidence="4" id="KW-0418">Kinase</keyword>
<dbReference type="InterPro" id="IPR045272">
    <property type="entry name" value="ANXUR1/2-like"/>
</dbReference>
<dbReference type="SMART" id="SM00220">
    <property type="entry name" value="S_TKc"/>
    <property type="match status" value="2"/>
</dbReference>
<dbReference type="SUPFAM" id="SSF56112">
    <property type="entry name" value="Protein kinase-like (PK-like)"/>
    <property type="match status" value="2"/>
</dbReference>
<keyword evidence="2" id="KW-0808">Transferase</keyword>
<dbReference type="EMBL" id="CM003536">
    <property type="protein sequence ID" value="RCV44536.1"/>
    <property type="molecule type" value="Genomic_DNA"/>
</dbReference>
<feature type="binding site" evidence="6">
    <location>
        <position position="382"/>
    </location>
    <ligand>
        <name>ATP</name>
        <dbReference type="ChEBI" id="CHEBI:30616"/>
    </ligand>
</feature>
<accession>A0A368SQ36</accession>
<feature type="domain" description="Protein kinase" evidence="7">
    <location>
        <begin position="33"/>
        <end position="297"/>
    </location>
</feature>
<dbReference type="Pfam" id="PF07714">
    <property type="entry name" value="PK_Tyr_Ser-Thr"/>
    <property type="match status" value="2"/>
</dbReference>
<evidence type="ECO:0000256" key="2">
    <source>
        <dbReference type="ARBA" id="ARBA00022679"/>
    </source>
</evidence>
<evidence type="ECO:0000256" key="5">
    <source>
        <dbReference type="ARBA" id="ARBA00022840"/>
    </source>
</evidence>
<feature type="domain" description="Protein kinase" evidence="7">
    <location>
        <begin position="353"/>
        <end position="622"/>
    </location>
</feature>
<dbReference type="InterPro" id="IPR008271">
    <property type="entry name" value="Ser/Thr_kinase_AS"/>
</dbReference>
<sequence>MELMQGTDRSKWIVHSNHNIKCFGKGDIEQITNNYRYILGSGGFGEVYEGVLEDKSMVAVKKFIHNVKENFAKELTIHCEINHRNVVRLIGYCIDENALTMVTEYVPNGNLSDVLHHENAPIPLDIRLRIATECAEALAYMHSHMYTQVIHGDIKPANILLDGNFNAKLSDFGISRLVTTDKTLYTENVKGSIGYMDPLFARDGRLTVKSDVYSFGVVLLELITRKKATTGDVSIVSVFTEDVARGVRELREMIDPEIANQNNMIILEEVAKLAIECLRMERDRRPEMIDVAENLRMLQKASHQGQEPVYLFSWTGKCLRAPPAVVSMATNILPSDLCRHFSFEEIKAATNNFDESLLVGEGAFGRVYHGKIDGGATEVAIKHRQPWSKYRAPEFYAEIEVMSKLCHHHLVPLIGHCNEKDELILVYEYMARGSLRKHLYMTQEPPLTWKQRLEICIGAARGLQHLHLLQIIHRNINTSDILLDEDWIAKITGIGLSTTEPSTGETTTFKSSGGLIDPEYFRTFQLTEKSDVYSFGAVLFEVLCAGPVMNCIFPIRVGNVVDWALQCKQEGNIDQIVSPYIKGRINAQCFHKFIETAEKCVADRGIDRPSMEDVLLDLECALELQVSAEVNTS</sequence>
<evidence type="ECO:0000259" key="7">
    <source>
        <dbReference type="PROSITE" id="PS50011"/>
    </source>
</evidence>
<keyword evidence="3 6" id="KW-0547">Nucleotide-binding</keyword>